<protein>
    <recommendedName>
        <fullName evidence="15">Riboflavin biosynthesis protein</fullName>
    </recommendedName>
    <domain>
        <recommendedName>
            <fullName evidence="15">Riboflavin kinase</fullName>
            <ecNumber evidence="15">2.7.1.26</ecNumber>
        </recommendedName>
        <alternativeName>
            <fullName evidence="15">Flavokinase</fullName>
        </alternativeName>
    </domain>
    <domain>
        <recommendedName>
            <fullName evidence="15">FMN adenylyltransferase</fullName>
            <ecNumber evidence="15">2.7.7.2</ecNumber>
        </recommendedName>
        <alternativeName>
            <fullName evidence="15">FAD pyrophosphorylase</fullName>
        </alternativeName>
        <alternativeName>
            <fullName evidence="15">FAD synthase</fullName>
        </alternativeName>
    </domain>
</protein>
<comment type="similarity">
    <text evidence="15">Belongs to the ribF family.</text>
</comment>
<evidence type="ECO:0000259" key="16">
    <source>
        <dbReference type="SMART" id="SM00904"/>
    </source>
</evidence>
<gene>
    <name evidence="17" type="ORF">H7F21_03365</name>
</gene>
<evidence type="ECO:0000256" key="13">
    <source>
        <dbReference type="ARBA" id="ARBA00047880"/>
    </source>
</evidence>
<keyword evidence="18" id="KW-1185">Reference proteome</keyword>
<feature type="domain" description="Riboflavin kinase" evidence="16">
    <location>
        <begin position="188"/>
        <end position="313"/>
    </location>
</feature>
<dbReference type="GO" id="GO:0006747">
    <property type="term" value="P:FAD biosynthetic process"/>
    <property type="evidence" value="ECO:0007669"/>
    <property type="project" value="UniProtKB-UniRule"/>
</dbReference>
<name>A0A842IPJ5_9FLAO</name>
<comment type="pathway">
    <text evidence="3 15">Cofactor biosynthesis; FMN biosynthesis; FMN from riboflavin (ATP route): step 1/1.</text>
</comment>
<dbReference type="FunFam" id="3.40.50.620:FF:000021">
    <property type="entry name" value="Riboflavin biosynthesis protein"/>
    <property type="match status" value="1"/>
</dbReference>
<dbReference type="UniPathway" id="UPA00276">
    <property type="reaction ID" value="UER00406"/>
</dbReference>
<dbReference type="AlphaFoldDB" id="A0A842IPJ5"/>
<dbReference type="SMART" id="SM00904">
    <property type="entry name" value="Flavokinase"/>
    <property type="match status" value="1"/>
</dbReference>
<dbReference type="RefSeq" id="WP_185787808.1">
    <property type="nucleotide sequence ID" value="NZ_JACLCP010000001.1"/>
</dbReference>
<dbReference type="InterPro" id="IPR014729">
    <property type="entry name" value="Rossmann-like_a/b/a_fold"/>
</dbReference>
<dbReference type="InterPro" id="IPR023468">
    <property type="entry name" value="Riboflavin_kinase"/>
</dbReference>
<comment type="catalytic activity">
    <reaction evidence="13 15">
        <text>riboflavin + ATP = FMN + ADP + H(+)</text>
        <dbReference type="Rhea" id="RHEA:14357"/>
        <dbReference type="ChEBI" id="CHEBI:15378"/>
        <dbReference type="ChEBI" id="CHEBI:30616"/>
        <dbReference type="ChEBI" id="CHEBI:57986"/>
        <dbReference type="ChEBI" id="CHEBI:58210"/>
        <dbReference type="ChEBI" id="CHEBI:456216"/>
        <dbReference type="EC" id="2.7.1.26"/>
    </reaction>
</comment>
<dbReference type="Proteomes" id="UP000533900">
    <property type="component" value="Unassembled WGS sequence"/>
</dbReference>
<dbReference type="GO" id="GO:0005524">
    <property type="term" value="F:ATP binding"/>
    <property type="evidence" value="ECO:0007669"/>
    <property type="project" value="UniProtKB-UniRule"/>
</dbReference>
<reference evidence="17" key="1">
    <citation type="submission" date="2020-08" db="EMBL/GenBank/DDBJ databases">
        <title>Winogradskyella ouciana sp. nov., isolated from the hadal seawater of the Mariana Trench.</title>
        <authorList>
            <person name="He X."/>
        </authorList>
    </citation>
    <scope>NUCLEOTIDE SEQUENCE [LARGE SCALE GENOMIC DNA]</scope>
    <source>
        <strain evidence="17">KCTC 52348</strain>
    </source>
</reference>
<comment type="caution">
    <text evidence="17">The sequence shown here is derived from an EMBL/GenBank/DDBJ whole genome shotgun (WGS) entry which is preliminary data.</text>
</comment>
<dbReference type="GO" id="GO:0009398">
    <property type="term" value="P:FMN biosynthetic process"/>
    <property type="evidence" value="ECO:0007669"/>
    <property type="project" value="UniProtKB-UniRule"/>
</dbReference>
<evidence type="ECO:0000256" key="11">
    <source>
        <dbReference type="ARBA" id="ARBA00022840"/>
    </source>
</evidence>
<evidence type="ECO:0000256" key="9">
    <source>
        <dbReference type="ARBA" id="ARBA00022777"/>
    </source>
</evidence>
<keyword evidence="9 15" id="KW-0418">Kinase</keyword>
<dbReference type="CDD" id="cd02064">
    <property type="entry name" value="FAD_synthetase_N"/>
    <property type="match status" value="1"/>
</dbReference>
<keyword evidence="4 15" id="KW-0285">Flavoprotein</keyword>
<keyword evidence="6 15" id="KW-0808">Transferase</keyword>
<dbReference type="Gene3D" id="3.40.50.620">
    <property type="entry name" value="HUPs"/>
    <property type="match status" value="1"/>
</dbReference>
<keyword evidence="11 15" id="KW-0067">ATP-binding</keyword>
<accession>A0A842IPJ5</accession>
<dbReference type="GO" id="GO:0009231">
    <property type="term" value="P:riboflavin biosynthetic process"/>
    <property type="evidence" value="ECO:0007669"/>
    <property type="project" value="InterPro"/>
</dbReference>
<keyword evidence="5 15" id="KW-0288">FMN</keyword>
<evidence type="ECO:0000256" key="6">
    <source>
        <dbReference type="ARBA" id="ARBA00022679"/>
    </source>
</evidence>
<sequence>MSFVEKPAKPYKIQLLITNTSKIITIGTFDGVHIGHQKILNRVVNLAQIHGYTSAVLTLFPHPRMVLQNEHSIKLLNTIDERIELLKSYGIENVIVKEFTKEFADLSAKDYVKHILVDELKTKQIVIGYDHHFGKNREANISDLKQFAKRYDFEVEEISAQDIENVTVSSTKIRKALDNGEVDLANSYLGYNYFITGEVIKGKGLGRTIEFPTANIHIKESYKLIPNDGVYVVKSNIEGSIVYGMMNIGTNPTVDGKERSIEVYFLDFNQNIYNKVLKIEFLKRLRSEQKFMNIAALKAQLKKDRINALAYIESQNE</sequence>
<dbReference type="EC" id="2.7.1.26" evidence="15"/>
<comment type="function">
    <text evidence="1">Catalyzes the phosphorylation of riboflavin to FMN followed by the adenylation of FMN to FAD.</text>
</comment>
<evidence type="ECO:0000256" key="5">
    <source>
        <dbReference type="ARBA" id="ARBA00022643"/>
    </source>
</evidence>
<evidence type="ECO:0000256" key="10">
    <source>
        <dbReference type="ARBA" id="ARBA00022827"/>
    </source>
</evidence>
<evidence type="ECO:0000256" key="4">
    <source>
        <dbReference type="ARBA" id="ARBA00022630"/>
    </source>
</evidence>
<dbReference type="InterPro" id="IPR015864">
    <property type="entry name" value="FAD_synthase"/>
</dbReference>
<dbReference type="Pfam" id="PF01687">
    <property type="entry name" value="Flavokinase"/>
    <property type="match status" value="1"/>
</dbReference>
<dbReference type="InterPro" id="IPR002606">
    <property type="entry name" value="Riboflavin_kinase_bac"/>
</dbReference>
<evidence type="ECO:0000313" key="17">
    <source>
        <dbReference type="EMBL" id="MBC2844119.1"/>
    </source>
</evidence>
<comment type="catalytic activity">
    <reaction evidence="14 15">
        <text>FMN + ATP + H(+) = FAD + diphosphate</text>
        <dbReference type="Rhea" id="RHEA:17237"/>
        <dbReference type="ChEBI" id="CHEBI:15378"/>
        <dbReference type="ChEBI" id="CHEBI:30616"/>
        <dbReference type="ChEBI" id="CHEBI:33019"/>
        <dbReference type="ChEBI" id="CHEBI:57692"/>
        <dbReference type="ChEBI" id="CHEBI:58210"/>
        <dbReference type="EC" id="2.7.7.2"/>
    </reaction>
</comment>
<keyword evidence="12" id="KW-0511">Multifunctional enzyme</keyword>
<dbReference type="GO" id="GO:0008531">
    <property type="term" value="F:riboflavin kinase activity"/>
    <property type="evidence" value="ECO:0007669"/>
    <property type="project" value="UniProtKB-UniRule"/>
</dbReference>
<evidence type="ECO:0000313" key="18">
    <source>
        <dbReference type="Proteomes" id="UP000533900"/>
    </source>
</evidence>
<dbReference type="SUPFAM" id="SSF82114">
    <property type="entry name" value="Riboflavin kinase-like"/>
    <property type="match status" value="1"/>
</dbReference>
<dbReference type="NCBIfam" id="TIGR00083">
    <property type="entry name" value="ribF"/>
    <property type="match status" value="1"/>
</dbReference>
<dbReference type="Gene3D" id="2.40.30.30">
    <property type="entry name" value="Riboflavin kinase-like"/>
    <property type="match status" value="1"/>
</dbReference>
<evidence type="ECO:0000256" key="14">
    <source>
        <dbReference type="ARBA" id="ARBA00049494"/>
    </source>
</evidence>
<dbReference type="InterPro" id="IPR023465">
    <property type="entry name" value="Riboflavin_kinase_dom_sf"/>
</dbReference>
<keyword evidence="7 15" id="KW-0548">Nucleotidyltransferase</keyword>
<dbReference type="NCBIfam" id="NF004160">
    <property type="entry name" value="PRK05627.1-3"/>
    <property type="match status" value="1"/>
</dbReference>
<dbReference type="GO" id="GO:0003919">
    <property type="term" value="F:FMN adenylyltransferase activity"/>
    <property type="evidence" value="ECO:0007669"/>
    <property type="project" value="UniProtKB-UniRule"/>
</dbReference>
<evidence type="ECO:0000256" key="12">
    <source>
        <dbReference type="ARBA" id="ARBA00023268"/>
    </source>
</evidence>
<evidence type="ECO:0000256" key="8">
    <source>
        <dbReference type="ARBA" id="ARBA00022741"/>
    </source>
</evidence>
<evidence type="ECO:0000256" key="3">
    <source>
        <dbReference type="ARBA" id="ARBA00005201"/>
    </source>
</evidence>
<dbReference type="Pfam" id="PF06574">
    <property type="entry name" value="FAD_syn"/>
    <property type="match status" value="1"/>
</dbReference>
<dbReference type="PANTHER" id="PTHR22749">
    <property type="entry name" value="RIBOFLAVIN KINASE/FMN ADENYLYLTRANSFERASE"/>
    <property type="match status" value="1"/>
</dbReference>
<keyword evidence="10 15" id="KW-0274">FAD</keyword>
<dbReference type="NCBIfam" id="NF004162">
    <property type="entry name" value="PRK05627.1-5"/>
    <property type="match status" value="1"/>
</dbReference>
<dbReference type="SUPFAM" id="SSF52374">
    <property type="entry name" value="Nucleotidylyl transferase"/>
    <property type="match status" value="1"/>
</dbReference>
<dbReference type="UniPathway" id="UPA00277">
    <property type="reaction ID" value="UER00407"/>
</dbReference>
<organism evidence="17 18">
    <name type="scientific">Winogradskyella flava</name>
    <dbReference type="NCBI Taxonomy" id="1884876"/>
    <lineage>
        <taxon>Bacteria</taxon>
        <taxon>Pseudomonadati</taxon>
        <taxon>Bacteroidota</taxon>
        <taxon>Flavobacteriia</taxon>
        <taxon>Flavobacteriales</taxon>
        <taxon>Flavobacteriaceae</taxon>
        <taxon>Winogradskyella</taxon>
    </lineage>
</organism>
<comment type="pathway">
    <text evidence="2 15">Cofactor biosynthesis; FAD biosynthesis; FAD from FMN: step 1/1.</text>
</comment>
<dbReference type="EC" id="2.7.7.2" evidence="15"/>
<dbReference type="PANTHER" id="PTHR22749:SF6">
    <property type="entry name" value="RIBOFLAVIN KINASE"/>
    <property type="match status" value="1"/>
</dbReference>
<proteinExistence type="inferred from homology"/>
<keyword evidence="8 15" id="KW-0547">Nucleotide-binding</keyword>
<dbReference type="PIRSF" id="PIRSF004491">
    <property type="entry name" value="FAD_Synth"/>
    <property type="match status" value="1"/>
</dbReference>
<evidence type="ECO:0000256" key="1">
    <source>
        <dbReference type="ARBA" id="ARBA00002121"/>
    </source>
</evidence>
<evidence type="ECO:0000256" key="15">
    <source>
        <dbReference type="PIRNR" id="PIRNR004491"/>
    </source>
</evidence>
<evidence type="ECO:0000256" key="2">
    <source>
        <dbReference type="ARBA" id="ARBA00004726"/>
    </source>
</evidence>
<evidence type="ECO:0000256" key="7">
    <source>
        <dbReference type="ARBA" id="ARBA00022695"/>
    </source>
</evidence>
<dbReference type="InterPro" id="IPR015865">
    <property type="entry name" value="Riboflavin_kinase_bac/euk"/>
</dbReference>
<dbReference type="EMBL" id="JACLCP010000001">
    <property type="protein sequence ID" value="MBC2844119.1"/>
    <property type="molecule type" value="Genomic_DNA"/>
</dbReference>